<keyword evidence="6" id="KW-0131">Cell cycle</keyword>
<comment type="subcellular location">
    <subcellularLocation>
        <location evidence="1">Nucleus</location>
    </subcellularLocation>
</comment>
<dbReference type="InterPro" id="IPR050117">
    <property type="entry name" value="MAPK"/>
</dbReference>
<keyword evidence="2" id="KW-0132">Cell division</keyword>
<keyword evidence="3 7" id="KW-0547">Nucleotide-binding</keyword>
<evidence type="ECO:0000256" key="5">
    <source>
        <dbReference type="ARBA" id="ARBA00023242"/>
    </source>
</evidence>
<feature type="binding site" evidence="7">
    <location>
        <position position="53"/>
    </location>
    <ligand>
        <name>ATP</name>
        <dbReference type="ChEBI" id="CHEBI:30616"/>
    </ligand>
</feature>
<proteinExistence type="predicted"/>
<dbReference type="PANTHER" id="PTHR24055">
    <property type="entry name" value="MITOGEN-ACTIVATED PROTEIN KINASE"/>
    <property type="match status" value="1"/>
</dbReference>
<gene>
    <name evidence="9" type="ORF">POCTA_138.1.T0070318</name>
</gene>
<dbReference type="EMBL" id="CAJJDP010000006">
    <property type="protein sequence ID" value="CAD8136293.1"/>
    <property type="molecule type" value="Genomic_DNA"/>
</dbReference>
<reference evidence="9" key="1">
    <citation type="submission" date="2021-01" db="EMBL/GenBank/DDBJ databases">
        <authorList>
            <consortium name="Genoscope - CEA"/>
            <person name="William W."/>
        </authorList>
    </citation>
    <scope>NUCLEOTIDE SEQUENCE</scope>
</reference>
<dbReference type="InterPro" id="IPR017441">
    <property type="entry name" value="Protein_kinase_ATP_BS"/>
</dbReference>
<dbReference type="FunFam" id="3.30.200.20:FF:000554">
    <property type="entry name" value="CMGC/CDK/CDK7 protein kinase"/>
    <property type="match status" value="1"/>
</dbReference>
<keyword evidence="10" id="KW-1185">Reference proteome</keyword>
<evidence type="ECO:0000256" key="2">
    <source>
        <dbReference type="ARBA" id="ARBA00022618"/>
    </source>
</evidence>
<dbReference type="Proteomes" id="UP000683925">
    <property type="component" value="Unassembled WGS sequence"/>
</dbReference>
<evidence type="ECO:0000313" key="10">
    <source>
        <dbReference type="Proteomes" id="UP000683925"/>
    </source>
</evidence>
<evidence type="ECO:0000313" key="9">
    <source>
        <dbReference type="EMBL" id="CAD8136293.1"/>
    </source>
</evidence>
<evidence type="ECO:0000256" key="6">
    <source>
        <dbReference type="ARBA" id="ARBA00023306"/>
    </source>
</evidence>
<dbReference type="FunFam" id="1.10.510.10:FF:001314">
    <property type="entry name" value="Uncharacterized protein"/>
    <property type="match status" value="1"/>
</dbReference>
<dbReference type="PROSITE" id="PS00107">
    <property type="entry name" value="PROTEIN_KINASE_ATP"/>
    <property type="match status" value="1"/>
</dbReference>
<dbReference type="PROSITE" id="PS50011">
    <property type="entry name" value="PROTEIN_KINASE_DOM"/>
    <property type="match status" value="1"/>
</dbReference>
<evidence type="ECO:0000256" key="1">
    <source>
        <dbReference type="ARBA" id="ARBA00004123"/>
    </source>
</evidence>
<dbReference type="GO" id="GO:0004672">
    <property type="term" value="F:protein kinase activity"/>
    <property type="evidence" value="ECO:0007669"/>
    <property type="project" value="InterPro"/>
</dbReference>
<sequence>MIQDFTFQRISSSSIQTIELKSKFIIQKNIGYGDYGTVYQGVNMHTRETVAIKELSHRLSDEGINAYALREIEILRSLHCDQIVLFKELAYQKRNTYIIMEYMEEDLLTAMKRDIFTEVQAKQIMLQVLKGLAYLHDLGIIHRDLKPNNILHKNLTIKICDLGMAQNLKKFKPQTTRIQNHQYRAPEVFLGQKYCSKVDVWSAGVLFIELLFRGNPFKGSSEANSFQQILKLCGTPTEETWQGVTTLKNYSKLITNESFPKILHTMLDRKMSPILVNLIDQMLTLDPSKRISAHSALQHLYFKGTNIERCLKMNQIGMKRVKTQSQTETQVHNYPDGKRIIVISKKY</sequence>
<dbReference type="OrthoDB" id="541276at2759"/>
<protein>
    <recommendedName>
        <fullName evidence="8">Protein kinase domain-containing protein</fullName>
    </recommendedName>
</protein>
<dbReference type="OMA" id="MKRDIFT"/>
<evidence type="ECO:0000259" key="8">
    <source>
        <dbReference type="PROSITE" id="PS50011"/>
    </source>
</evidence>
<keyword evidence="5" id="KW-0539">Nucleus</keyword>
<dbReference type="AlphaFoldDB" id="A0A8S1S935"/>
<evidence type="ECO:0000256" key="7">
    <source>
        <dbReference type="PROSITE-ProRule" id="PRU10141"/>
    </source>
</evidence>
<organism evidence="9 10">
    <name type="scientific">Paramecium octaurelia</name>
    <dbReference type="NCBI Taxonomy" id="43137"/>
    <lineage>
        <taxon>Eukaryota</taxon>
        <taxon>Sar</taxon>
        <taxon>Alveolata</taxon>
        <taxon>Ciliophora</taxon>
        <taxon>Intramacronucleata</taxon>
        <taxon>Oligohymenophorea</taxon>
        <taxon>Peniculida</taxon>
        <taxon>Parameciidae</taxon>
        <taxon>Paramecium</taxon>
    </lineage>
</organism>
<dbReference type="SMART" id="SM00220">
    <property type="entry name" value="S_TKc"/>
    <property type="match status" value="1"/>
</dbReference>
<comment type="caution">
    <text evidence="9">The sequence shown here is derived from an EMBL/GenBank/DDBJ whole genome shotgun (WGS) entry which is preliminary data.</text>
</comment>
<dbReference type="GO" id="GO:0051301">
    <property type="term" value="P:cell division"/>
    <property type="evidence" value="ECO:0007669"/>
    <property type="project" value="UniProtKB-KW"/>
</dbReference>
<name>A0A8S1S935_PAROT</name>
<dbReference type="InterPro" id="IPR000719">
    <property type="entry name" value="Prot_kinase_dom"/>
</dbReference>
<evidence type="ECO:0000256" key="4">
    <source>
        <dbReference type="ARBA" id="ARBA00022840"/>
    </source>
</evidence>
<accession>A0A8S1S935</accession>
<dbReference type="Pfam" id="PF00069">
    <property type="entry name" value="Pkinase"/>
    <property type="match status" value="1"/>
</dbReference>
<evidence type="ECO:0000256" key="3">
    <source>
        <dbReference type="ARBA" id="ARBA00022741"/>
    </source>
</evidence>
<feature type="domain" description="Protein kinase" evidence="8">
    <location>
        <begin position="24"/>
        <end position="302"/>
    </location>
</feature>
<keyword evidence="4 7" id="KW-0067">ATP-binding</keyword>
<dbReference type="GO" id="GO:0005524">
    <property type="term" value="F:ATP binding"/>
    <property type="evidence" value="ECO:0007669"/>
    <property type="project" value="UniProtKB-UniRule"/>
</dbReference>
<dbReference type="GO" id="GO:0005634">
    <property type="term" value="C:nucleus"/>
    <property type="evidence" value="ECO:0007669"/>
    <property type="project" value="UniProtKB-SubCell"/>
</dbReference>